<keyword evidence="5" id="KW-0808">Transferase</keyword>
<dbReference type="InterPro" id="IPR050736">
    <property type="entry name" value="Sensor_HK_Regulatory"/>
</dbReference>
<dbReference type="FunFam" id="1.10.287.130:FF:000001">
    <property type="entry name" value="Two-component sensor histidine kinase"/>
    <property type="match status" value="1"/>
</dbReference>
<dbReference type="SMART" id="SM00388">
    <property type="entry name" value="HisKA"/>
    <property type="match status" value="1"/>
</dbReference>
<protein>
    <recommendedName>
        <fullName evidence="3">histidine kinase</fullName>
        <ecNumber evidence="3">2.7.13.3</ecNumber>
    </recommendedName>
</protein>
<dbReference type="InterPro" id="IPR005467">
    <property type="entry name" value="His_kinase_dom"/>
</dbReference>
<dbReference type="Pfam" id="PF00512">
    <property type="entry name" value="HisKA"/>
    <property type="match status" value="1"/>
</dbReference>
<dbReference type="InterPro" id="IPR003594">
    <property type="entry name" value="HATPase_dom"/>
</dbReference>
<dbReference type="GO" id="GO:0000155">
    <property type="term" value="F:phosphorelay sensor kinase activity"/>
    <property type="evidence" value="ECO:0007669"/>
    <property type="project" value="InterPro"/>
</dbReference>
<dbReference type="EMBL" id="VIWU01000001">
    <property type="protein sequence ID" value="TWF77948.1"/>
    <property type="molecule type" value="Genomic_DNA"/>
</dbReference>
<evidence type="ECO:0000313" key="10">
    <source>
        <dbReference type="EMBL" id="TWF77948.1"/>
    </source>
</evidence>
<evidence type="ECO:0000259" key="9">
    <source>
        <dbReference type="PROSITE" id="PS50109"/>
    </source>
</evidence>
<evidence type="ECO:0000256" key="4">
    <source>
        <dbReference type="ARBA" id="ARBA00022553"/>
    </source>
</evidence>
<dbReference type="SUPFAM" id="SSF55874">
    <property type="entry name" value="ATPase domain of HSP90 chaperone/DNA topoisomerase II/histidine kinase"/>
    <property type="match status" value="1"/>
</dbReference>
<keyword evidence="11" id="KW-1185">Reference proteome</keyword>
<dbReference type="Gene3D" id="3.30.565.10">
    <property type="entry name" value="Histidine kinase-like ATPase, C-terminal domain"/>
    <property type="match status" value="1"/>
</dbReference>
<dbReference type="InterPro" id="IPR036097">
    <property type="entry name" value="HisK_dim/P_sf"/>
</dbReference>
<comment type="subcellular location">
    <subcellularLocation>
        <location evidence="2">Cell membrane</location>
    </subcellularLocation>
</comment>
<reference evidence="10 11" key="1">
    <citation type="submission" date="2019-06" db="EMBL/GenBank/DDBJ databases">
        <title>Sequencing the genomes of 1000 actinobacteria strains.</title>
        <authorList>
            <person name="Klenk H.-P."/>
        </authorList>
    </citation>
    <scope>NUCLEOTIDE SEQUENCE [LARGE SCALE GENOMIC DNA]</scope>
    <source>
        <strain evidence="10 11">DSM 45671</strain>
    </source>
</reference>
<dbReference type="PROSITE" id="PS50109">
    <property type="entry name" value="HIS_KIN"/>
    <property type="match status" value="1"/>
</dbReference>
<evidence type="ECO:0000256" key="6">
    <source>
        <dbReference type="ARBA" id="ARBA00022777"/>
    </source>
</evidence>
<dbReference type="PANTHER" id="PTHR43711:SF1">
    <property type="entry name" value="HISTIDINE KINASE 1"/>
    <property type="match status" value="1"/>
</dbReference>
<dbReference type="SMART" id="SM00387">
    <property type="entry name" value="HATPase_c"/>
    <property type="match status" value="1"/>
</dbReference>
<keyword evidence="8" id="KW-0472">Membrane</keyword>
<comment type="caution">
    <text evidence="10">The sequence shown here is derived from an EMBL/GenBank/DDBJ whole genome shotgun (WGS) entry which is preliminary data.</text>
</comment>
<evidence type="ECO:0000256" key="2">
    <source>
        <dbReference type="ARBA" id="ARBA00004236"/>
    </source>
</evidence>
<dbReference type="GO" id="GO:0005886">
    <property type="term" value="C:plasma membrane"/>
    <property type="evidence" value="ECO:0007669"/>
    <property type="project" value="UniProtKB-SubCell"/>
</dbReference>
<feature type="domain" description="Histidine kinase" evidence="9">
    <location>
        <begin position="120"/>
        <end position="338"/>
    </location>
</feature>
<evidence type="ECO:0000256" key="5">
    <source>
        <dbReference type="ARBA" id="ARBA00022679"/>
    </source>
</evidence>
<gene>
    <name evidence="10" type="ORF">FHX44_113864</name>
</gene>
<dbReference type="Proteomes" id="UP000321261">
    <property type="component" value="Unassembled WGS sequence"/>
</dbReference>
<dbReference type="InterPro" id="IPR036890">
    <property type="entry name" value="HATPase_C_sf"/>
</dbReference>
<keyword evidence="8" id="KW-0812">Transmembrane</keyword>
<name>A0A561SSV7_9PSEU</name>
<dbReference type="CDD" id="cd00082">
    <property type="entry name" value="HisKA"/>
    <property type="match status" value="1"/>
</dbReference>
<dbReference type="RefSeq" id="WP_147257033.1">
    <property type="nucleotide sequence ID" value="NZ_VIWU01000001.1"/>
</dbReference>
<evidence type="ECO:0000256" key="3">
    <source>
        <dbReference type="ARBA" id="ARBA00012438"/>
    </source>
</evidence>
<sequence>MNVLVELARAAPIALLSALPVALAGGLVVHRMRRRSMTATMTALVLVPLFAALFGVVATSGFMYTPQLVGTVAVVAVVAAVTVPAGMLLGRSVARETLWQREALEAERQAEAARRELVAGIGHDLRSPLAGIRGMTDALLDGVVHRPGEVDEYLRRIRRETVRMAAMVEDLFQLSRATSAALRLPAERLALGEVASDAVAAEAAVASAAGVTVTATDPACWPTVLGSDTDLVRVLRNLLSNAIRHTPAGETVRISAGTRGAEAWLAVQDGCGGIAESELERVFDPGYRGTAARTPDEASGAGLGLAIAKALVEAQQGKITVRNAPPGCRFEITLPAADVPARIP</sequence>
<dbReference type="InterPro" id="IPR004358">
    <property type="entry name" value="Sig_transdc_His_kin-like_C"/>
</dbReference>
<dbReference type="AlphaFoldDB" id="A0A561SSV7"/>
<evidence type="ECO:0000256" key="7">
    <source>
        <dbReference type="ARBA" id="ARBA00023012"/>
    </source>
</evidence>
<dbReference type="EC" id="2.7.13.3" evidence="3"/>
<dbReference type="PRINTS" id="PR00344">
    <property type="entry name" value="BCTRLSENSOR"/>
</dbReference>
<feature type="transmembrane region" description="Helical" evidence="8">
    <location>
        <begin position="12"/>
        <end position="29"/>
    </location>
</feature>
<evidence type="ECO:0000313" key="11">
    <source>
        <dbReference type="Proteomes" id="UP000321261"/>
    </source>
</evidence>
<keyword evidence="8" id="KW-1133">Transmembrane helix</keyword>
<comment type="catalytic activity">
    <reaction evidence="1">
        <text>ATP + protein L-histidine = ADP + protein N-phospho-L-histidine.</text>
        <dbReference type="EC" id="2.7.13.3"/>
    </reaction>
</comment>
<feature type="transmembrane region" description="Helical" evidence="8">
    <location>
        <begin position="41"/>
        <end position="62"/>
    </location>
</feature>
<dbReference type="Pfam" id="PF02518">
    <property type="entry name" value="HATPase_c"/>
    <property type="match status" value="1"/>
</dbReference>
<keyword evidence="4" id="KW-0597">Phosphoprotein</keyword>
<dbReference type="PANTHER" id="PTHR43711">
    <property type="entry name" value="TWO-COMPONENT HISTIDINE KINASE"/>
    <property type="match status" value="1"/>
</dbReference>
<proteinExistence type="predicted"/>
<evidence type="ECO:0000256" key="1">
    <source>
        <dbReference type="ARBA" id="ARBA00000085"/>
    </source>
</evidence>
<dbReference type="Gene3D" id="1.10.287.130">
    <property type="match status" value="1"/>
</dbReference>
<dbReference type="SUPFAM" id="SSF47384">
    <property type="entry name" value="Homodimeric domain of signal transducing histidine kinase"/>
    <property type="match status" value="1"/>
</dbReference>
<accession>A0A561SSV7</accession>
<evidence type="ECO:0000256" key="8">
    <source>
        <dbReference type="SAM" id="Phobius"/>
    </source>
</evidence>
<organism evidence="10 11">
    <name type="scientific">Pseudonocardia hierapolitana</name>
    <dbReference type="NCBI Taxonomy" id="1128676"/>
    <lineage>
        <taxon>Bacteria</taxon>
        <taxon>Bacillati</taxon>
        <taxon>Actinomycetota</taxon>
        <taxon>Actinomycetes</taxon>
        <taxon>Pseudonocardiales</taxon>
        <taxon>Pseudonocardiaceae</taxon>
        <taxon>Pseudonocardia</taxon>
    </lineage>
</organism>
<dbReference type="OrthoDB" id="9806130at2"/>
<dbReference type="InterPro" id="IPR003661">
    <property type="entry name" value="HisK_dim/P_dom"/>
</dbReference>
<keyword evidence="7" id="KW-0902">Two-component regulatory system</keyword>
<feature type="transmembrane region" description="Helical" evidence="8">
    <location>
        <begin position="68"/>
        <end position="89"/>
    </location>
</feature>
<keyword evidence="6" id="KW-0418">Kinase</keyword>